<proteinExistence type="predicted"/>
<dbReference type="GO" id="GO:0016050">
    <property type="term" value="P:vesicle organization"/>
    <property type="evidence" value="ECO:0007669"/>
    <property type="project" value="UniProtKB-ARBA"/>
</dbReference>
<feature type="repeat" description="CHCR" evidence="1">
    <location>
        <begin position="1"/>
        <end position="61"/>
    </location>
</feature>
<dbReference type="EMBL" id="GDHC01011557">
    <property type="protein sequence ID" value="JAQ07072.1"/>
    <property type="molecule type" value="Transcribed_RNA"/>
</dbReference>
<dbReference type="GO" id="GO:0071439">
    <property type="term" value="C:clathrin complex"/>
    <property type="evidence" value="ECO:0007669"/>
    <property type="project" value="TreeGrafter"/>
</dbReference>
<dbReference type="InterPro" id="IPR055358">
    <property type="entry name" value="CHCR"/>
</dbReference>
<dbReference type="GO" id="GO:0032051">
    <property type="term" value="F:clathrin light chain binding"/>
    <property type="evidence" value="ECO:0007669"/>
    <property type="project" value="TreeGrafter"/>
</dbReference>
<dbReference type="Pfam" id="PF00637">
    <property type="entry name" value="Clathrin"/>
    <property type="match status" value="1"/>
</dbReference>
<protein>
    <submittedName>
        <fullName evidence="2">Clathrin heavy chain</fullName>
    </submittedName>
</protein>
<gene>
    <name evidence="2" type="primary">Chc_0</name>
    <name evidence="3" type="synonym">Chc_1</name>
    <name evidence="2" type="ORF">CM83_27844</name>
    <name evidence="3" type="ORF">g.12427</name>
</gene>
<evidence type="ECO:0000313" key="3">
    <source>
        <dbReference type="EMBL" id="JAQ07072.1"/>
    </source>
</evidence>
<dbReference type="EMBL" id="GBHO01010747">
    <property type="protein sequence ID" value="JAG32857.1"/>
    <property type="molecule type" value="Transcribed_RNA"/>
</dbReference>
<organism evidence="2">
    <name type="scientific">Lygus hesperus</name>
    <name type="common">Western plant bug</name>
    <dbReference type="NCBI Taxonomy" id="30085"/>
    <lineage>
        <taxon>Eukaryota</taxon>
        <taxon>Metazoa</taxon>
        <taxon>Ecdysozoa</taxon>
        <taxon>Arthropoda</taxon>
        <taxon>Hexapoda</taxon>
        <taxon>Insecta</taxon>
        <taxon>Pterygota</taxon>
        <taxon>Neoptera</taxon>
        <taxon>Paraneoptera</taxon>
        <taxon>Hemiptera</taxon>
        <taxon>Heteroptera</taxon>
        <taxon>Panheteroptera</taxon>
        <taxon>Cimicomorpha</taxon>
        <taxon>Miridae</taxon>
        <taxon>Mirini</taxon>
        <taxon>Lygus</taxon>
    </lineage>
</organism>
<dbReference type="InterPro" id="IPR011990">
    <property type="entry name" value="TPR-like_helical_dom_sf"/>
</dbReference>
<dbReference type="PANTHER" id="PTHR10292">
    <property type="entry name" value="CLATHRIN HEAVY CHAIN RELATED"/>
    <property type="match status" value="1"/>
</dbReference>
<dbReference type="SMART" id="SM00299">
    <property type="entry name" value="CLH"/>
    <property type="match status" value="1"/>
</dbReference>
<dbReference type="PROSITE" id="PS50236">
    <property type="entry name" value="CHCR"/>
    <property type="match status" value="2"/>
</dbReference>
<dbReference type="InterPro" id="IPR016024">
    <property type="entry name" value="ARM-type_fold"/>
</dbReference>
<name>A0A0A9YIG0_LYGHE</name>
<dbReference type="InterPro" id="IPR000547">
    <property type="entry name" value="Clathrin_H-chain/VPS_repeat"/>
</dbReference>
<dbReference type="GO" id="GO:0006886">
    <property type="term" value="P:intracellular protein transport"/>
    <property type="evidence" value="ECO:0007669"/>
    <property type="project" value="UniProtKB-UniRule"/>
</dbReference>
<dbReference type="Gene3D" id="1.25.40.10">
    <property type="entry name" value="Tetratricopeptide repeat domain"/>
    <property type="match status" value="2"/>
</dbReference>
<reference evidence="2" key="2">
    <citation type="submission" date="2014-07" db="EMBL/GenBank/DDBJ databases">
        <authorList>
            <person name="Hull J."/>
        </authorList>
    </citation>
    <scope>NUCLEOTIDE SEQUENCE</scope>
</reference>
<accession>A0A0A9YIG0</accession>
<dbReference type="GO" id="GO:0006898">
    <property type="term" value="P:receptor-mediated endocytosis"/>
    <property type="evidence" value="ECO:0007669"/>
    <property type="project" value="TreeGrafter"/>
</dbReference>
<evidence type="ECO:0000313" key="2">
    <source>
        <dbReference type="EMBL" id="JAG32857.1"/>
    </source>
</evidence>
<feature type="repeat" description="CHCR" evidence="1">
    <location>
        <begin position="65"/>
        <end position="208"/>
    </location>
</feature>
<dbReference type="AlphaFoldDB" id="A0A0A9YIG0"/>
<evidence type="ECO:0000256" key="1">
    <source>
        <dbReference type="PROSITE-ProRule" id="PRU01006"/>
    </source>
</evidence>
<dbReference type="SUPFAM" id="SSF48371">
    <property type="entry name" value="ARM repeat"/>
    <property type="match status" value="2"/>
</dbReference>
<reference evidence="3" key="3">
    <citation type="journal article" date="2016" name="Gigascience">
        <title>De novo construction of an expanded transcriptome assembly for the western tarnished plant bug, Lygus hesperus.</title>
        <authorList>
            <person name="Tassone E.E."/>
            <person name="Geib S.M."/>
            <person name="Hall B."/>
            <person name="Fabrick J.A."/>
            <person name="Brent C.S."/>
            <person name="Hull J.J."/>
        </authorList>
    </citation>
    <scope>NUCLEOTIDE SEQUENCE</scope>
</reference>
<sequence length="234" mass="25800">MFDVAFTVYDKHTMPKEAITVLLRDVQDFPRARSYALKTDTPEVWSVLGQYLVQAGEVHDGIESLIKAKSADFVTEVTAAAEKTNQYGDLIRYLTMARANSKSKDSKIDTALVLTYAKTGRLGELEDFLKQTHNVKIGGIADKCFADGLYESARVLYSVANNHAQVARTEIKLHNLPAAVDAANKAKSIETYKEVNMACIEAGEMKLASVCAVPVLLKAEEMNGLCNRYETRGL</sequence>
<reference evidence="2" key="1">
    <citation type="journal article" date="2014" name="PLoS ONE">
        <title>Transcriptome-Based Identification of ABC Transporters in the Western Tarnished Plant Bug Lygus hesperus.</title>
        <authorList>
            <person name="Hull J.J."/>
            <person name="Chaney K."/>
            <person name="Geib S.M."/>
            <person name="Fabrick J.A."/>
            <person name="Brent C.S."/>
            <person name="Walsh D."/>
            <person name="Lavine L.C."/>
        </authorList>
    </citation>
    <scope>NUCLEOTIDE SEQUENCE</scope>
</reference>
<dbReference type="PANTHER" id="PTHR10292:SF1">
    <property type="entry name" value="CLATHRIN HEAVY CHAIN"/>
    <property type="match status" value="1"/>
</dbReference>